<feature type="domain" description="NAC-A/B" evidence="3">
    <location>
        <begin position="2"/>
        <end position="30"/>
    </location>
</feature>
<dbReference type="AlphaFoldDB" id="A0A6G1ACR1"/>
<name>A0A6G1ACR1_CROCR</name>
<dbReference type="Pfam" id="PF01849">
    <property type="entry name" value="NAC"/>
    <property type="match status" value="1"/>
</dbReference>
<feature type="non-terminal residue" evidence="4">
    <location>
        <position position="1"/>
    </location>
</feature>
<feature type="region of interest" description="Disordered" evidence="2">
    <location>
        <begin position="72"/>
        <end position="101"/>
    </location>
</feature>
<sequence length="117" mass="12899">FSLKKLGVNSISGTEEVNTFTNQGKVMHLTTLKSSHPWQQTILTIPGRAETRQLTEMLPRILNQCGADHLTRSRRRAKALPAQSADGEAPLATGEEEDDEVPDLVEIFDEASKNEAN</sequence>
<comment type="caution">
    <text evidence="4">The sequence shown here is derived from an EMBL/GenBank/DDBJ whole genome shotgun (WGS) entry which is preliminary data.</text>
</comment>
<proteinExistence type="inferred from homology"/>
<evidence type="ECO:0000256" key="1">
    <source>
        <dbReference type="ARBA" id="ARBA00005296"/>
    </source>
</evidence>
<dbReference type="FunFam" id="2.20.70.30:FF:000001">
    <property type="entry name" value="Transcription factor BTF3 homolog"/>
    <property type="match status" value="1"/>
</dbReference>
<reference evidence="4 5" key="1">
    <citation type="submission" date="2019-11" db="EMBL/GenBank/DDBJ databases">
        <authorList>
            <person name="Yang C."/>
            <person name="Li F."/>
        </authorList>
    </citation>
    <scope>NUCLEOTIDE SEQUENCE [LARGE SCALE GENOMIC DNA]</scope>
    <source>
        <strain evidence="4">KB4526</strain>
        <tissue evidence="4">Muscle</tissue>
    </source>
</reference>
<dbReference type="InterPro" id="IPR039370">
    <property type="entry name" value="BTF3"/>
</dbReference>
<feature type="non-terminal residue" evidence="4">
    <location>
        <position position="117"/>
    </location>
</feature>
<dbReference type="PANTHER" id="PTHR10351">
    <property type="entry name" value="TRANSCRIPTION FACTOR BTF3 FAMILY MEMBER"/>
    <property type="match status" value="1"/>
</dbReference>
<dbReference type="InterPro" id="IPR002715">
    <property type="entry name" value="Nas_poly-pep-assoc_cplx_dom"/>
</dbReference>
<organism evidence="4 5">
    <name type="scientific">Crocuta crocuta</name>
    <name type="common">Spotted hyena</name>
    <dbReference type="NCBI Taxonomy" id="9678"/>
    <lineage>
        <taxon>Eukaryota</taxon>
        <taxon>Metazoa</taxon>
        <taxon>Chordata</taxon>
        <taxon>Craniata</taxon>
        <taxon>Vertebrata</taxon>
        <taxon>Euteleostomi</taxon>
        <taxon>Mammalia</taxon>
        <taxon>Eutheria</taxon>
        <taxon>Laurasiatheria</taxon>
        <taxon>Carnivora</taxon>
        <taxon>Feliformia</taxon>
        <taxon>Hyaenidae</taxon>
        <taxon>Crocuta</taxon>
    </lineage>
</organism>
<protein>
    <submittedName>
        <fullName evidence="4">BTF3 factor</fullName>
    </submittedName>
</protein>
<comment type="similarity">
    <text evidence="1">Belongs to the NAC-beta family.</text>
</comment>
<dbReference type="EMBL" id="VOAJ01005778">
    <property type="protein sequence ID" value="KAF0873461.1"/>
    <property type="molecule type" value="Genomic_DNA"/>
</dbReference>
<evidence type="ECO:0000313" key="4">
    <source>
        <dbReference type="EMBL" id="KAF0873461.1"/>
    </source>
</evidence>
<gene>
    <name evidence="4" type="primary">Btf3_4</name>
    <name evidence="4" type="ORF">FOF47_R21719</name>
</gene>
<evidence type="ECO:0000313" key="5">
    <source>
        <dbReference type="Proteomes" id="UP000475037"/>
    </source>
</evidence>
<dbReference type="Proteomes" id="UP000475037">
    <property type="component" value="Unassembled WGS sequence"/>
</dbReference>
<dbReference type="InterPro" id="IPR038187">
    <property type="entry name" value="NAC_A/B_dom_sf"/>
</dbReference>
<evidence type="ECO:0000259" key="3">
    <source>
        <dbReference type="Pfam" id="PF01849"/>
    </source>
</evidence>
<keyword evidence="5" id="KW-1185">Reference proteome</keyword>
<accession>A0A6G1ACR1</accession>
<evidence type="ECO:0000256" key="2">
    <source>
        <dbReference type="SAM" id="MobiDB-lite"/>
    </source>
</evidence>
<dbReference type="Gene3D" id="2.20.70.30">
    <property type="entry name" value="Nascent polypeptide-associated complex domain"/>
    <property type="match status" value="1"/>
</dbReference>